<dbReference type="VEuPathDB" id="TriTrypDB:TCSYLVIO_007207"/>
<evidence type="ECO:0000313" key="1">
    <source>
        <dbReference type="EMBL" id="PWV04584.1"/>
    </source>
</evidence>
<dbReference type="PANTHER" id="PTHR12904:SF23">
    <property type="entry name" value="PROTEIN ZER-1 HOMOLOG"/>
    <property type="match status" value="1"/>
</dbReference>
<dbReference type="AlphaFoldDB" id="A0A2V2WD54"/>
<reference evidence="1 2" key="1">
    <citation type="journal article" date="2018" name="Microb. Genom.">
        <title>Expanding an expanded genome: long-read sequencing of Trypanosoma cruzi.</title>
        <authorList>
            <person name="Berna L."/>
            <person name="Rodriguez M."/>
            <person name="Chiribao M.L."/>
            <person name="Parodi-Talice A."/>
            <person name="Pita S."/>
            <person name="Rijo G."/>
            <person name="Alvarez-Valin F."/>
            <person name="Robello C."/>
        </authorList>
    </citation>
    <scope>NUCLEOTIDE SEQUENCE [LARGE SCALE GENOMIC DNA]</scope>
    <source>
        <strain evidence="1 2">TCC</strain>
    </source>
</reference>
<dbReference type="Proteomes" id="UP000246078">
    <property type="component" value="Unassembled WGS sequence"/>
</dbReference>
<dbReference type="SUPFAM" id="SSF52058">
    <property type="entry name" value="L domain-like"/>
    <property type="match status" value="2"/>
</dbReference>
<comment type="caution">
    <text evidence="1">The sequence shown here is derived from an EMBL/GenBank/DDBJ whole genome shotgun (WGS) entry which is preliminary data.</text>
</comment>
<protein>
    <submittedName>
        <fullName evidence="1">Putative leucine-rich repeat protein 1 (LRRP1)</fullName>
    </submittedName>
</protein>
<dbReference type="OrthoDB" id="258373at2759"/>
<accession>A0A2V2WD54</accession>
<dbReference type="VEuPathDB" id="TriTrypDB:TcCLB.510571.20"/>
<proteinExistence type="predicted"/>
<dbReference type="VEuPathDB" id="TriTrypDB:TcCL_ESM05327"/>
<dbReference type="SMR" id="A0A2V2WD54"/>
<name>A0A2V2WD54_TRYCR</name>
<dbReference type="InterPro" id="IPR051341">
    <property type="entry name" value="Zyg-11_UBL_adapter"/>
</dbReference>
<dbReference type="VEuPathDB" id="TriTrypDB:BCY84_19897"/>
<dbReference type="VEuPathDB" id="TriTrypDB:TcG_03686"/>
<dbReference type="VEuPathDB" id="TriTrypDB:TcBrA4_0055400"/>
<dbReference type="OMA" id="EFGRMPY"/>
<dbReference type="PANTHER" id="PTHR12904">
    <property type="match status" value="1"/>
</dbReference>
<sequence length="561" mass="60318">MLPKINTHRNYLSAIGKKKNIELLSSKRLANNGILSKAIVDRNDRSELAFIPTFDESDFHHGGNKRVESSHFLPMLRLLNASATAITDDDLKELANNRGLIKVVLEDCHNLIDVSSLSYISTLEEIHLRGCSKVSSIGGIGRLPMLWLLDLSQTAVTANDLKGLRESRSLVKIRLDDCKNLNAVNCLSCITSIEEIYIRGCKNVKHIGSLGLLSTLHTLDVSKMPITNKGLLGIGASCGLERIFLGDCKLLSNVSTLSSIRTLREISLNGCVRLESVGVLGVLPSLSLLDVSKTSLTDEGLDGLSVNNSLRKIILDDCVRLTNVSELSFIKSLKEIYLTGCISISGVGVLGVLPSLCVLDVSKTSLTDEGLDGLSVNNSLRKIILDDCARLTNVSELSSIISLRDVRLRGCNKMTGISGLGSLPELDSLDLSMTAVTSRSLSGLGVSPSLSKIFLEDCWNLTSVHTLSSILTLEEIYLRGCIRVTDVGALGTLPVLCLLDVSKTSVTDEGLDGLSASPTLKRILLEDCTRITTIAALTSIHTISEVNVCGCSGVKSFLSTP</sequence>
<dbReference type="VEuPathDB" id="TriTrypDB:C4B63_38g283"/>
<dbReference type="VEuPathDB" id="TriTrypDB:ECC02_005372"/>
<organism evidence="1 2">
    <name type="scientific">Trypanosoma cruzi</name>
    <dbReference type="NCBI Taxonomy" id="5693"/>
    <lineage>
        <taxon>Eukaryota</taxon>
        <taxon>Discoba</taxon>
        <taxon>Euglenozoa</taxon>
        <taxon>Kinetoplastea</taxon>
        <taxon>Metakinetoplastina</taxon>
        <taxon>Trypanosomatida</taxon>
        <taxon>Trypanosomatidae</taxon>
        <taxon>Trypanosoma</taxon>
        <taxon>Schizotrypanum</taxon>
    </lineage>
</organism>
<dbReference type="EMBL" id="PRFC01000148">
    <property type="protein sequence ID" value="PWV04584.1"/>
    <property type="molecule type" value="Genomic_DNA"/>
</dbReference>
<dbReference type="VEuPathDB" id="TriTrypDB:TcYC6_0025930"/>
<dbReference type="VEuPathDB" id="TriTrypDB:TcCLB.510127.70"/>
<gene>
    <name evidence="1" type="ORF">C3747_148g14</name>
</gene>
<dbReference type="VEuPathDB" id="TriTrypDB:C3747_148g14"/>
<dbReference type="VEuPathDB" id="TriTrypDB:TCDM_05640"/>
<dbReference type="VEuPathDB" id="TriTrypDB:Tc_MARK_5935"/>
<evidence type="ECO:0000313" key="2">
    <source>
        <dbReference type="Proteomes" id="UP000246078"/>
    </source>
</evidence>
<dbReference type="InterPro" id="IPR032675">
    <property type="entry name" value="LRR_dom_sf"/>
</dbReference>
<dbReference type="Gene3D" id="3.80.10.10">
    <property type="entry name" value="Ribonuclease Inhibitor"/>
    <property type="match status" value="5"/>
</dbReference>